<evidence type="ECO:0008006" key="3">
    <source>
        <dbReference type="Google" id="ProtNLM"/>
    </source>
</evidence>
<gene>
    <name evidence="1" type="ORF">D0544_03775</name>
</gene>
<dbReference type="InterPro" id="IPR037219">
    <property type="entry name" value="Peptidase_M41-like"/>
</dbReference>
<dbReference type="GO" id="GO:0005524">
    <property type="term" value="F:ATP binding"/>
    <property type="evidence" value="ECO:0007669"/>
    <property type="project" value="InterPro"/>
</dbReference>
<dbReference type="AlphaFoldDB" id="A0A3P3VRV4"/>
<dbReference type="GO" id="GO:0004176">
    <property type="term" value="F:ATP-dependent peptidase activity"/>
    <property type="evidence" value="ECO:0007669"/>
    <property type="project" value="InterPro"/>
</dbReference>
<dbReference type="EMBL" id="QWEZ01000001">
    <property type="protein sequence ID" value="RRJ84239.1"/>
    <property type="molecule type" value="Genomic_DNA"/>
</dbReference>
<name>A0A3P3VRV4_9GAMM</name>
<comment type="caution">
    <text evidence="1">The sequence shown here is derived from an EMBL/GenBank/DDBJ whole genome shotgun (WGS) entry which is preliminary data.</text>
</comment>
<dbReference type="Proteomes" id="UP000280792">
    <property type="component" value="Unassembled WGS sequence"/>
</dbReference>
<dbReference type="Gene3D" id="1.20.58.760">
    <property type="entry name" value="Peptidase M41"/>
    <property type="match status" value="1"/>
</dbReference>
<proteinExistence type="predicted"/>
<evidence type="ECO:0000313" key="1">
    <source>
        <dbReference type="EMBL" id="RRJ84239.1"/>
    </source>
</evidence>
<organism evidence="1 2">
    <name type="scientific">Aestuariirhabdus litorea</name>
    <dbReference type="NCBI Taxonomy" id="2528527"/>
    <lineage>
        <taxon>Bacteria</taxon>
        <taxon>Pseudomonadati</taxon>
        <taxon>Pseudomonadota</taxon>
        <taxon>Gammaproteobacteria</taxon>
        <taxon>Oceanospirillales</taxon>
        <taxon>Aestuariirhabdaceae</taxon>
        <taxon>Aestuariirhabdus</taxon>
    </lineage>
</organism>
<reference evidence="1 2" key="1">
    <citation type="submission" date="2018-08" db="EMBL/GenBank/DDBJ databases">
        <authorList>
            <person name="Khan S.A."/>
        </authorList>
    </citation>
    <scope>NUCLEOTIDE SEQUENCE [LARGE SCALE GENOMIC DNA]</scope>
    <source>
        <strain evidence="1 2">GTF-13</strain>
    </source>
</reference>
<evidence type="ECO:0000313" key="2">
    <source>
        <dbReference type="Proteomes" id="UP000280792"/>
    </source>
</evidence>
<dbReference type="GO" id="GO:0006508">
    <property type="term" value="P:proteolysis"/>
    <property type="evidence" value="ECO:0007669"/>
    <property type="project" value="InterPro"/>
</dbReference>
<dbReference type="SUPFAM" id="SSF140990">
    <property type="entry name" value="FtsH protease domain-like"/>
    <property type="match status" value="1"/>
</dbReference>
<dbReference type="GO" id="GO:0004222">
    <property type="term" value="F:metalloendopeptidase activity"/>
    <property type="evidence" value="ECO:0007669"/>
    <property type="project" value="InterPro"/>
</dbReference>
<sequence length="205" mass="23272">MVKERKPSFNEVAYHEAGHAVVAHYYRRAVFEISMQADKYVSGWMVNARRPPVGKRMDGISKLSQLWPHAVEELLVECTILMAGGVAEGGYLRIPLGQVEGAQADFESLVQEMRAMEVLQREIPEFQQMLPLNRERLLHSAIARANRIMTHHSGWLFVERIVGALIARPHLGQESLKRILADMRQDSGQLPSDRAPLNYQMAMDL</sequence>
<reference evidence="1 2" key="2">
    <citation type="submission" date="2018-12" db="EMBL/GenBank/DDBJ databases">
        <title>Simiduia agarivorans gen. nov., sp. nov., a marine, agarolytic bacterium isolated from shallow coastal water from Keelung, Taiwan.</title>
        <authorList>
            <person name="Shieh W.Y."/>
        </authorList>
    </citation>
    <scope>NUCLEOTIDE SEQUENCE [LARGE SCALE GENOMIC DNA]</scope>
    <source>
        <strain evidence="1 2">GTF-13</strain>
    </source>
</reference>
<accession>A0A3P3VRV4</accession>
<keyword evidence="2" id="KW-1185">Reference proteome</keyword>
<protein>
    <recommendedName>
        <fullName evidence="3">Peptidase M41 domain-containing protein</fullName>
    </recommendedName>
</protein>